<keyword evidence="2" id="KW-0614">Plasmid</keyword>
<organism evidence="2 3">
    <name type="scientific">Deinococcus ficus</name>
    <dbReference type="NCBI Taxonomy" id="317577"/>
    <lineage>
        <taxon>Bacteria</taxon>
        <taxon>Thermotogati</taxon>
        <taxon>Deinococcota</taxon>
        <taxon>Deinococci</taxon>
        <taxon>Deinococcales</taxon>
        <taxon>Deinococcaceae</taxon>
        <taxon>Deinococcus</taxon>
    </lineage>
</organism>
<sequence>MYPSKDTTCEEHIARHDQQLQSSRLDYLMAAEQPRGNLFFSHCVEFFMSESPHEKSHSGLTPNATLYYTAHVRTVEDAPPMGAWHNLTDISACAAAFTREFNDARPESSVDHLLPQHFAAVNRAELSHFAQSKGTTLKVDGNPFGTLDWLEYQVPAASWPTLPKDMHLGDWTIQTDGLHILASLKLPTQLSPAMLTLMDFPLQVTRALQAQFKAWILEDERLAIGWNWHDLPASRPLYSGLIYQLPDTGLPMSGSSSLSSSIQTYVGTDLSRYLPMILADTLTLRFTTRALTTRLNETGTLSVTSLDLPLDLNDPAQRATHQTKLLETWRQVSEMQRTLDAVEDVLLAGRTWITALEGLRERGFQWKPTGPHSSRTIVHGPFTAKMKTVKGSGVVLTPDHRVSLSGRDLPTQGLRRVIRNVDHYRLRLVQQAATVKEGIDVRTSLMSARSAEESMAATKQGLVVSKRGVVLAVIALVVSALSPFLPDDWKFGTHNNEPAVQTRSPEAAPKAFGISPSTLIP</sequence>
<evidence type="ECO:0000313" key="3">
    <source>
        <dbReference type="Proteomes" id="UP000259030"/>
    </source>
</evidence>
<dbReference type="Proteomes" id="UP000259030">
    <property type="component" value="Plasmid pDFI3"/>
</dbReference>
<dbReference type="EMBL" id="CP021084">
    <property type="protein sequence ID" value="ASN83329.1"/>
    <property type="molecule type" value="Genomic_DNA"/>
</dbReference>
<proteinExistence type="predicted"/>
<evidence type="ECO:0000256" key="1">
    <source>
        <dbReference type="SAM" id="MobiDB-lite"/>
    </source>
</evidence>
<name>A0A221T358_9DEIO</name>
<geneLocation type="plasmid" evidence="3">
    <name>pdfi3</name>
</geneLocation>
<dbReference type="AlphaFoldDB" id="A0A221T358"/>
<gene>
    <name evidence="2" type="ORF">DFI_19215</name>
</gene>
<protein>
    <submittedName>
        <fullName evidence="2">Uncharacterized protein</fullName>
    </submittedName>
</protein>
<evidence type="ECO:0000313" key="2">
    <source>
        <dbReference type="EMBL" id="ASN83329.1"/>
    </source>
</evidence>
<accession>A0A221T358</accession>
<reference evidence="2 3" key="1">
    <citation type="submission" date="2017-05" db="EMBL/GenBank/DDBJ databases">
        <title>The complete genome sequence of Deinococcus ficus isolated from the rhizosphere of the Ficus religiosa L. in Taiwan.</title>
        <authorList>
            <person name="Wu K.-M."/>
            <person name="Liao T.-L."/>
            <person name="Liu Y.-M."/>
            <person name="Young C.-C."/>
            <person name="Tsai S.-F."/>
        </authorList>
    </citation>
    <scope>NUCLEOTIDE SEQUENCE [LARGE SCALE GENOMIC DNA]</scope>
    <source>
        <strain evidence="2 3">CC-FR2-10</strain>
        <plasmid evidence="3">pdfi3</plasmid>
    </source>
</reference>
<keyword evidence="3" id="KW-1185">Reference proteome</keyword>
<dbReference type="KEGG" id="dfc:DFI_19215"/>
<feature type="region of interest" description="Disordered" evidence="1">
    <location>
        <begin position="496"/>
        <end position="521"/>
    </location>
</feature>